<evidence type="ECO:0000313" key="2">
    <source>
        <dbReference type="EMBL" id="MBB3173617.1"/>
    </source>
</evidence>
<proteinExistence type="predicted"/>
<accession>A0A839UUZ9</accession>
<name>A0A839UUZ9_9PROT</name>
<evidence type="ECO:0000256" key="1">
    <source>
        <dbReference type="SAM" id="SignalP"/>
    </source>
</evidence>
<dbReference type="EMBL" id="JACHXV010000004">
    <property type="protein sequence ID" value="MBB3173617.1"/>
    <property type="molecule type" value="Genomic_DNA"/>
</dbReference>
<comment type="caution">
    <text evidence="2">The sequence shown here is derived from an EMBL/GenBank/DDBJ whole genome shotgun (WGS) entry which is preliminary data.</text>
</comment>
<sequence length="260" mass="27090">MRRAPAALALALLLLSGCASHPAPPQDDAMEVAISAGRQAMDNHQPAQAIPRFEDANRRALLRDDAPALADIGYDLAAARLADNHPDAALSELARTRAALSLRGHPAPPALDLVAAAALDRLARLPEARIAATRAATSPDPAIAARALFLSGLIADHAGDRTGVIDASTRLDHLAPAKALPRWRQADRLELAARAALASGHPDTALATIRQAIDLRRDDTDYPALRRGLRLAAAAAGALGQTSMAAAYEAQATQSLDAAK</sequence>
<dbReference type="RefSeq" id="WP_183274973.1">
    <property type="nucleotide sequence ID" value="NZ_JACHXV010000004.1"/>
</dbReference>
<dbReference type="SUPFAM" id="SSF48452">
    <property type="entry name" value="TPR-like"/>
    <property type="match status" value="1"/>
</dbReference>
<evidence type="ECO:0000313" key="3">
    <source>
        <dbReference type="Proteomes" id="UP000557688"/>
    </source>
</evidence>
<feature type="signal peptide" evidence="1">
    <location>
        <begin position="1"/>
        <end position="22"/>
    </location>
</feature>
<dbReference type="PROSITE" id="PS51257">
    <property type="entry name" value="PROKAR_LIPOPROTEIN"/>
    <property type="match status" value="1"/>
</dbReference>
<protein>
    <submittedName>
        <fullName evidence="2">Tetratricopeptide (TPR) repeat protein</fullName>
    </submittedName>
</protein>
<reference evidence="2 3" key="1">
    <citation type="submission" date="2020-08" db="EMBL/GenBank/DDBJ databases">
        <title>Genomic Encyclopedia of Type Strains, Phase III (KMG-III): the genomes of soil and plant-associated and newly described type strains.</title>
        <authorList>
            <person name="Whitman W."/>
        </authorList>
    </citation>
    <scope>NUCLEOTIDE SEQUENCE [LARGE SCALE GENOMIC DNA]</scope>
    <source>
        <strain evidence="2 3">CECT 8088</strain>
    </source>
</reference>
<dbReference type="InterPro" id="IPR011990">
    <property type="entry name" value="TPR-like_helical_dom_sf"/>
</dbReference>
<keyword evidence="1" id="KW-0732">Signal</keyword>
<dbReference type="Proteomes" id="UP000557688">
    <property type="component" value="Unassembled WGS sequence"/>
</dbReference>
<keyword evidence="3" id="KW-1185">Reference proteome</keyword>
<feature type="chain" id="PRO_5032841200" evidence="1">
    <location>
        <begin position="23"/>
        <end position="260"/>
    </location>
</feature>
<dbReference type="AlphaFoldDB" id="A0A839UUZ9"/>
<organism evidence="2 3">
    <name type="scientific">Endobacter medicaginis</name>
    <dbReference type="NCBI Taxonomy" id="1181271"/>
    <lineage>
        <taxon>Bacteria</taxon>
        <taxon>Pseudomonadati</taxon>
        <taxon>Pseudomonadota</taxon>
        <taxon>Alphaproteobacteria</taxon>
        <taxon>Acetobacterales</taxon>
        <taxon>Acetobacteraceae</taxon>
        <taxon>Endobacter</taxon>
    </lineage>
</organism>
<gene>
    <name evidence="2" type="ORF">FHR90_001440</name>
</gene>